<proteinExistence type="predicted"/>
<keyword evidence="2" id="KW-1185">Reference proteome</keyword>
<dbReference type="RefSeq" id="WP_121085329.1">
    <property type="nucleotide sequence ID" value="NZ_RBZU01000003.1"/>
</dbReference>
<protein>
    <submittedName>
        <fullName evidence="1">Histidine ammonia-lyase</fullName>
    </submittedName>
</protein>
<dbReference type="GO" id="GO:0016829">
    <property type="term" value="F:lyase activity"/>
    <property type="evidence" value="ECO:0007669"/>
    <property type="project" value="UniProtKB-KW"/>
</dbReference>
<reference evidence="1 2" key="1">
    <citation type="submission" date="2018-10" db="EMBL/GenBank/DDBJ databases">
        <title>Robbsia sp. DHC34, isolated from soil.</title>
        <authorList>
            <person name="Gao Z.-H."/>
            <person name="Qiu L.-H."/>
        </authorList>
    </citation>
    <scope>NUCLEOTIDE SEQUENCE [LARGE SCALE GENOMIC DNA]</scope>
    <source>
        <strain evidence="1 2">DHC34</strain>
    </source>
</reference>
<sequence length="162" mass="17797">MTRYPQNAEPLVAMRQRGEKPESPVLVSLVGKLEFPNLTLIARPSQAYDWRPLVGLDVEVFASHAVPFGELLRALADIAAVVPASMVLTFPRQARVHCGDWTQVSDFRLFDWFPIGVDLVRYPGGGKLASLLWAELGKSLPIPYVAATHAFLAVAQEAQKCA</sequence>
<dbReference type="AlphaFoldDB" id="A0A494Y6Z4"/>
<organism evidence="1 2">
    <name type="scientific">Pararobbsia silviterrae</name>
    <dbReference type="NCBI Taxonomy" id="1792498"/>
    <lineage>
        <taxon>Bacteria</taxon>
        <taxon>Pseudomonadati</taxon>
        <taxon>Pseudomonadota</taxon>
        <taxon>Betaproteobacteria</taxon>
        <taxon>Burkholderiales</taxon>
        <taxon>Burkholderiaceae</taxon>
        <taxon>Pararobbsia</taxon>
    </lineage>
</organism>
<dbReference type="EMBL" id="RBZU01000003">
    <property type="protein sequence ID" value="RKP56381.1"/>
    <property type="molecule type" value="Genomic_DNA"/>
</dbReference>
<evidence type="ECO:0000313" key="1">
    <source>
        <dbReference type="EMBL" id="RKP56381.1"/>
    </source>
</evidence>
<accession>A0A494Y6Z4</accession>
<evidence type="ECO:0000313" key="2">
    <source>
        <dbReference type="Proteomes" id="UP000270342"/>
    </source>
</evidence>
<dbReference type="Proteomes" id="UP000270342">
    <property type="component" value="Unassembled WGS sequence"/>
</dbReference>
<comment type="caution">
    <text evidence="1">The sequence shown here is derived from an EMBL/GenBank/DDBJ whole genome shotgun (WGS) entry which is preliminary data.</text>
</comment>
<gene>
    <name evidence="1" type="ORF">D7S86_08255</name>
</gene>
<name>A0A494Y6Z4_9BURK</name>
<keyword evidence="1" id="KW-0456">Lyase</keyword>
<dbReference type="OrthoDB" id="9015691at2"/>